<dbReference type="PANTHER" id="PTHR11757:SF19">
    <property type="entry name" value="PROLYL ENDOPEPTIDASE-LIKE"/>
    <property type="match status" value="1"/>
</dbReference>
<keyword evidence="9" id="KW-1185">Reference proteome</keyword>
<feature type="domain" description="Peptidase S9 prolyl oligopeptidase catalytic" evidence="6">
    <location>
        <begin position="538"/>
        <end position="751"/>
    </location>
</feature>
<dbReference type="RefSeq" id="WP_284575917.1">
    <property type="nucleotide sequence ID" value="NZ_JASNVE010000003.1"/>
</dbReference>
<keyword evidence="3" id="KW-0378">Hydrolase</keyword>
<accession>A0ABT7G4V9</accession>
<protein>
    <submittedName>
        <fullName evidence="8">S9 family peptidase</fullName>
    </submittedName>
</protein>
<evidence type="ECO:0000256" key="2">
    <source>
        <dbReference type="ARBA" id="ARBA00022670"/>
    </source>
</evidence>
<evidence type="ECO:0000259" key="6">
    <source>
        <dbReference type="Pfam" id="PF00326"/>
    </source>
</evidence>
<evidence type="ECO:0000256" key="3">
    <source>
        <dbReference type="ARBA" id="ARBA00022801"/>
    </source>
</evidence>
<dbReference type="EMBL" id="JASNVK010000023">
    <property type="protein sequence ID" value="MDK4301571.1"/>
    <property type="molecule type" value="Genomic_DNA"/>
</dbReference>
<evidence type="ECO:0000256" key="5">
    <source>
        <dbReference type="SAM" id="MobiDB-lite"/>
    </source>
</evidence>
<dbReference type="InterPro" id="IPR023302">
    <property type="entry name" value="Pept_S9A_N"/>
</dbReference>
<dbReference type="PANTHER" id="PTHR11757">
    <property type="entry name" value="PROTEASE FAMILY S9A OLIGOPEPTIDASE"/>
    <property type="match status" value="1"/>
</dbReference>
<evidence type="ECO:0000313" key="8">
    <source>
        <dbReference type="EMBL" id="MDK4301571.1"/>
    </source>
</evidence>
<evidence type="ECO:0000256" key="1">
    <source>
        <dbReference type="ARBA" id="ARBA00005228"/>
    </source>
</evidence>
<dbReference type="Pfam" id="PF00326">
    <property type="entry name" value="Peptidase_S9"/>
    <property type="match status" value="1"/>
</dbReference>
<feature type="domain" description="Peptidase S9A N-terminal" evidence="7">
    <location>
        <begin position="17"/>
        <end position="478"/>
    </location>
</feature>
<sequence length="757" mass="83560">MDNSGSTVPYTPAPAQPPQAKKHPVTRSFHGRDFVDNYEWLRDKEAEETLAYLKAENAYTDAQTEHLTGLRDNIYSEITSRIKQTDMSVPTRAGDYWYYGRTEEGKDYGYSCRIPVEEGTDPWTPPSIPDDGPVPGEEIVLDLNALAEGHEFFSLGASTVTTSGRYLAYSVDTAGDERFHLYVKDLQTGEYLPDELTGIFYGASWVGEDYIFYQRVDEAWRPDTVWRHRIGTPQSEDVLVFQEKDERYNVGVGATRSEKYLMIITSSKITSEVWVLDYNNPEGEFECLWAREPGVEYEVDHAVVAGADYWIVTHNTAGANFAVSTVPVPEGCGAGNGAAGNGVGTGSAAGTASASEETDGSASASALPGLRELPVLLAHDEEVRLEDVDAYRDFLVLSYRRGAIPRAAIMMLDSITDATGDWGSFEEIEFDEELFTVGVSGNPEWDAPVIRLGYTSFTQPAHLYDYRPATGVFTLLKRQEVLGGYDATNYTAYRLWTTARDGTEIPVSIIHHADLDTTTPTPTLLYGYGSYESSTDPGFSISRLSLLDRGMIFAIAHVRGGGEMGRGWYDNGKMDKKKNTFFDFIDVADDLVARGLSAPETMVAEGGSAGGMLMGAIANMAPDRFAGIAAIVPFVDPLTSMLKPELPLTVVEWDEWGDPYHDPDYYDYMASYAPYENITDQRYPDILAVTSLNDTRVLYVEPAKWIAKLREIAGGGEFLLQTEMAAGHGGVSGRYGKWKQTAFEYAWTINKATGITE</sequence>
<organism evidence="8 9">
    <name type="scientific">Corynebacterium propinquum</name>
    <dbReference type="NCBI Taxonomy" id="43769"/>
    <lineage>
        <taxon>Bacteria</taxon>
        <taxon>Bacillati</taxon>
        <taxon>Actinomycetota</taxon>
        <taxon>Actinomycetes</taxon>
        <taxon>Mycobacteriales</taxon>
        <taxon>Corynebacteriaceae</taxon>
        <taxon>Corynebacterium</taxon>
    </lineage>
</organism>
<dbReference type="InterPro" id="IPR001375">
    <property type="entry name" value="Peptidase_S9_cat"/>
</dbReference>
<reference evidence="8 9" key="1">
    <citation type="submission" date="2023-05" db="EMBL/GenBank/DDBJ databases">
        <title>Metabolic capabilities are highly conserved among human nasal-associated Corynebacterium species in pangenomic analyses.</title>
        <authorList>
            <person name="Tran T.H."/>
            <person name="Roberts A.Q."/>
            <person name="Escapa I.F."/>
            <person name="Gao W."/>
            <person name="Conlan S."/>
            <person name="Kong H."/>
            <person name="Segre J.A."/>
            <person name="Kelly M.S."/>
            <person name="Lemon K.P."/>
        </authorList>
    </citation>
    <scope>NUCLEOTIDE SEQUENCE [LARGE SCALE GENOMIC DNA]</scope>
    <source>
        <strain evidence="8 9">KPL2811</strain>
    </source>
</reference>
<dbReference type="SUPFAM" id="SSF53474">
    <property type="entry name" value="alpha/beta-Hydrolases"/>
    <property type="match status" value="1"/>
</dbReference>
<name>A0ABT7G4V9_9CORY</name>
<proteinExistence type="inferred from homology"/>
<evidence type="ECO:0000313" key="9">
    <source>
        <dbReference type="Proteomes" id="UP001243856"/>
    </source>
</evidence>
<dbReference type="PRINTS" id="PR00862">
    <property type="entry name" value="PROLIGOPTASE"/>
</dbReference>
<dbReference type="Pfam" id="PF02897">
    <property type="entry name" value="Peptidase_S9_N"/>
    <property type="match status" value="1"/>
</dbReference>
<dbReference type="InterPro" id="IPR051543">
    <property type="entry name" value="Serine_Peptidase_S9A"/>
</dbReference>
<evidence type="ECO:0000259" key="7">
    <source>
        <dbReference type="Pfam" id="PF02897"/>
    </source>
</evidence>
<keyword evidence="4" id="KW-0720">Serine protease</keyword>
<feature type="region of interest" description="Disordered" evidence="5">
    <location>
        <begin position="1"/>
        <end position="26"/>
    </location>
</feature>
<dbReference type="InterPro" id="IPR002470">
    <property type="entry name" value="Peptidase_S9A"/>
</dbReference>
<dbReference type="Gene3D" id="3.40.50.1820">
    <property type="entry name" value="alpha/beta hydrolase"/>
    <property type="match status" value="1"/>
</dbReference>
<dbReference type="Gene3D" id="2.130.10.120">
    <property type="entry name" value="Prolyl oligopeptidase, N-terminal domain"/>
    <property type="match status" value="1"/>
</dbReference>
<evidence type="ECO:0000256" key="4">
    <source>
        <dbReference type="ARBA" id="ARBA00022825"/>
    </source>
</evidence>
<dbReference type="SUPFAM" id="SSF50993">
    <property type="entry name" value="Peptidase/esterase 'gauge' domain"/>
    <property type="match status" value="1"/>
</dbReference>
<comment type="similarity">
    <text evidence="1">Belongs to the peptidase S9A family.</text>
</comment>
<gene>
    <name evidence="8" type="ORF">QPX45_10070</name>
</gene>
<dbReference type="InterPro" id="IPR029058">
    <property type="entry name" value="AB_hydrolase_fold"/>
</dbReference>
<dbReference type="Proteomes" id="UP001243856">
    <property type="component" value="Unassembled WGS sequence"/>
</dbReference>
<comment type="caution">
    <text evidence="8">The sequence shown here is derived from an EMBL/GenBank/DDBJ whole genome shotgun (WGS) entry which is preliminary data.</text>
</comment>
<keyword evidence="2" id="KW-0645">Protease</keyword>
<feature type="region of interest" description="Disordered" evidence="5">
    <location>
        <begin position="345"/>
        <end position="365"/>
    </location>
</feature>